<name>A0A7J7PB11_9MAGN</name>
<proteinExistence type="predicted"/>
<dbReference type="EMBL" id="JACGCM010000096">
    <property type="protein sequence ID" value="KAF6176462.1"/>
    <property type="molecule type" value="Genomic_DNA"/>
</dbReference>
<sequence length="104" mass="11570">MEIAKKEQVARFSKIAAPSGLLNGLNPGIINHLQLSHPSGWNFLIRHKGRLSDTIKKGLDINGADKSEKEIAIRAAALPYFYVQPLTIHSHANPILIFLVHLHF</sequence>
<dbReference type="Proteomes" id="UP000541444">
    <property type="component" value="Unassembled WGS sequence"/>
</dbReference>
<gene>
    <name evidence="1" type="ORF">GIB67_011396</name>
</gene>
<reference evidence="1 2" key="1">
    <citation type="journal article" date="2020" name="IScience">
        <title>Genome Sequencing of the Endangered Kingdonia uniflora (Circaeasteraceae, Ranunculales) Reveals Potential Mechanisms of Evolutionary Specialization.</title>
        <authorList>
            <person name="Sun Y."/>
            <person name="Deng T."/>
            <person name="Zhang A."/>
            <person name="Moore M.J."/>
            <person name="Landis J.B."/>
            <person name="Lin N."/>
            <person name="Zhang H."/>
            <person name="Zhang X."/>
            <person name="Huang J."/>
            <person name="Zhang X."/>
            <person name="Sun H."/>
            <person name="Wang H."/>
        </authorList>
    </citation>
    <scope>NUCLEOTIDE SEQUENCE [LARGE SCALE GENOMIC DNA]</scope>
    <source>
        <strain evidence="1">TB1705</strain>
        <tissue evidence="1">Leaf</tissue>
    </source>
</reference>
<accession>A0A7J7PB11</accession>
<dbReference type="AlphaFoldDB" id="A0A7J7PB11"/>
<protein>
    <submittedName>
        <fullName evidence="1">Uncharacterized protein</fullName>
    </submittedName>
</protein>
<organism evidence="1 2">
    <name type="scientific">Kingdonia uniflora</name>
    <dbReference type="NCBI Taxonomy" id="39325"/>
    <lineage>
        <taxon>Eukaryota</taxon>
        <taxon>Viridiplantae</taxon>
        <taxon>Streptophyta</taxon>
        <taxon>Embryophyta</taxon>
        <taxon>Tracheophyta</taxon>
        <taxon>Spermatophyta</taxon>
        <taxon>Magnoliopsida</taxon>
        <taxon>Ranunculales</taxon>
        <taxon>Circaeasteraceae</taxon>
        <taxon>Kingdonia</taxon>
    </lineage>
</organism>
<dbReference type="OrthoDB" id="1746542at2759"/>
<evidence type="ECO:0000313" key="2">
    <source>
        <dbReference type="Proteomes" id="UP000541444"/>
    </source>
</evidence>
<comment type="caution">
    <text evidence="1">The sequence shown here is derived from an EMBL/GenBank/DDBJ whole genome shotgun (WGS) entry which is preliminary data.</text>
</comment>
<keyword evidence="2" id="KW-1185">Reference proteome</keyword>
<evidence type="ECO:0000313" key="1">
    <source>
        <dbReference type="EMBL" id="KAF6176462.1"/>
    </source>
</evidence>